<protein>
    <submittedName>
        <fullName evidence="1">Uncharacterized protein</fullName>
    </submittedName>
</protein>
<dbReference type="EMBL" id="HACG01008428">
    <property type="protein sequence ID" value="CEK55293.1"/>
    <property type="molecule type" value="Transcribed_RNA"/>
</dbReference>
<dbReference type="AlphaFoldDB" id="A0A0B6YGD3"/>
<accession>A0A0B6YGD3</accession>
<evidence type="ECO:0000313" key="1">
    <source>
        <dbReference type="EMBL" id="CEK55293.1"/>
    </source>
</evidence>
<gene>
    <name evidence="1" type="primary">ORF24843</name>
</gene>
<name>A0A0B6YGD3_9EUPU</name>
<proteinExistence type="predicted"/>
<feature type="non-terminal residue" evidence="1">
    <location>
        <position position="93"/>
    </location>
</feature>
<organism evidence="1">
    <name type="scientific">Arion vulgaris</name>
    <dbReference type="NCBI Taxonomy" id="1028688"/>
    <lineage>
        <taxon>Eukaryota</taxon>
        <taxon>Metazoa</taxon>
        <taxon>Spiralia</taxon>
        <taxon>Lophotrochozoa</taxon>
        <taxon>Mollusca</taxon>
        <taxon>Gastropoda</taxon>
        <taxon>Heterobranchia</taxon>
        <taxon>Euthyneura</taxon>
        <taxon>Panpulmonata</taxon>
        <taxon>Eupulmonata</taxon>
        <taxon>Stylommatophora</taxon>
        <taxon>Helicina</taxon>
        <taxon>Arionoidea</taxon>
        <taxon>Arionidae</taxon>
        <taxon>Arion</taxon>
    </lineage>
</organism>
<sequence>MNYYSQRSWLRSVNCWQCCTTRTESFGQRSKVAFKPVLWTIFNVPKRFFTKEAENGGNILVSPGIIQQVLVDLKMKLEHGYTSIITQCPKITR</sequence>
<reference evidence="1" key="1">
    <citation type="submission" date="2014-12" db="EMBL/GenBank/DDBJ databases">
        <title>Insight into the proteome of Arion vulgaris.</title>
        <authorList>
            <person name="Aradska J."/>
            <person name="Bulat T."/>
            <person name="Smidak R."/>
            <person name="Sarate P."/>
            <person name="Gangsoo J."/>
            <person name="Sialana F."/>
            <person name="Bilban M."/>
            <person name="Lubec G."/>
        </authorList>
    </citation>
    <scope>NUCLEOTIDE SEQUENCE</scope>
    <source>
        <tissue evidence="1">Skin</tissue>
    </source>
</reference>